<keyword evidence="1" id="KW-0812">Transmembrane</keyword>
<proteinExistence type="predicted"/>
<dbReference type="PROSITE" id="PS51340">
    <property type="entry name" value="MOSC"/>
    <property type="match status" value="1"/>
</dbReference>
<dbReference type="EMBL" id="GL376585">
    <property type="status" value="NOT_ANNOTATED_CDS"/>
    <property type="molecule type" value="Genomic_DNA"/>
</dbReference>
<keyword evidence="2" id="KW-0732">Signal</keyword>
<feature type="transmembrane region" description="Helical" evidence="1">
    <location>
        <begin position="35"/>
        <end position="57"/>
    </location>
</feature>
<feature type="domain" description="MOSC" evidence="3">
    <location>
        <begin position="248"/>
        <end position="423"/>
    </location>
</feature>
<organism evidence="4 5">
    <name type="scientific">Globisporangium ultimum (strain ATCC 200006 / CBS 805.95 / DAOM BR144)</name>
    <name type="common">Pythium ultimum</name>
    <dbReference type="NCBI Taxonomy" id="431595"/>
    <lineage>
        <taxon>Eukaryota</taxon>
        <taxon>Sar</taxon>
        <taxon>Stramenopiles</taxon>
        <taxon>Oomycota</taxon>
        <taxon>Peronosporomycetes</taxon>
        <taxon>Pythiales</taxon>
        <taxon>Pythiaceae</taxon>
        <taxon>Globisporangium</taxon>
    </lineage>
</organism>
<dbReference type="Pfam" id="PF03476">
    <property type="entry name" value="MOSC_N"/>
    <property type="match status" value="1"/>
</dbReference>
<dbReference type="InterPro" id="IPR005303">
    <property type="entry name" value="MOCOS_middle"/>
</dbReference>
<keyword evidence="5" id="KW-1185">Reference proteome</keyword>
<dbReference type="AlphaFoldDB" id="K3WRR1"/>
<dbReference type="Proteomes" id="UP000019132">
    <property type="component" value="Unassembled WGS sequence"/>
</dbReference>
<reference evidence="4" key="3">
    <citation type="submission" date="2015-02" db="UniProtKB">
        <authorList>
            <consortium name="EnsemblProtists"/>
        </authorList>
    </citation>
    <scope>IDENTIFICATION</scope>
    <source>
        <strain evidence="4">DAOM BR144</strain>
    </source>
</reference>
<dbReference type="STRING" id="431595.K3WRR1"/>
<evidence type="ECO:0000313" key="5">
    <source>
        <dbReference type="Proteomes" id="UP000019132"/>
    </source>
</evidence>
<sequence length="431" mass="47779">MRVLRMMVAFVAGIAAVAAVGNNGGGHQKGWQLNVQPMVVVGLTLAALVVTQAMLYFRRTPCKQSTTAAASPVYCVLQKDDELERLAENGSQVYPMGAAIVTKTHGNATVLTYNAATKTYKVESDGDKNVVELPEKDIEVAEVAGVYVYPIKSCAGIRLDSAEITPKGVLHDRNWMFADENGKFITQRRYHKMALIVPKLLPNFESPKSILLTAKGMEPLEVPILREGAGKECDVRVWSSNMIAIDQGDKASEWINTFLEDVRGDRKFRFFRIKDSFKRATDPKYAPDFETGFADGFPFLLTLESSLDELNKSLDHSILMNRFRPNIVLKGIPPFADEKWNCLVVNGIRFRNVKPCARCNLPCVDQETGVSDPAHEPAKTLTRLRNGALLGFTDGKKFENYFGTNLVAERTGQIKVGAQVKVLTLKKEIFA</sequence>
<dbReference type="GO" id="GO:0030170">
    <property type="term" value="F:pyridoxal phosphate binding"/>
    <property type="evidence" value="ECO:0007669"/>
    <property type="project" value="InterPro"/>
</dbReference>
<feature type="chain" id="PRO_5003868036" description="MOSC domain-containing protein" evidence="2">
    <location>
        <begin position="20"/>
        <end position="431"/>
    </location>
</feature>
<reference evidence="5" key="2">
    <citation type="submission" date="2010-04" db="EMBL/GenBank/DDBJ databases">
        <authorList>
            <person name="Buell R."/>
            <person name="Hamilton J."/>
            <person name="Hostetler J."/>
        </authorList>
    </citation>
    <scope>NUCLEOTIDE SEQUENCE [LARGE SCALE GENOMIC DNA]</scope>
    <source>
        <strain evidence="5">DAOM:BR144</strain>
    </source>
</reference>
<name>K3WRR1_GLOUD</name>
<dbReference type="InterPro" id="IPR011037">
    <property type="entry name" value="Pyrv_Knase-like_insert_dom_sf"/>
</dbReference>
<dbReference type="PANTHER" id="PTHR14237:SF19">
    <property type="entry name" value="MITOCHONDRIAL AMIDOXIME REDUCING COMPONENT 1"/>
    <property type="match status" value="1"/>
</dbReference>
<evidence type="ECO:0000313" key="4">
    <source>
        <dbReference type="EnsemblProtists" id="PYU1_T007655"/>
    </source>
</evidence>
<evidence type="ECO:0000259" key="3">
    <source>
        <dbReference type="PROSITE" id="PS51340"/>
    </source>
</evidence>
<dbReference type="GO" id="GO:0003824">
    <property type="term" value="F:catalytic activity"/>
    <property type="evidence" value="ECO:0007669"/>
    <property type="project" value="InterPro"/>
</dbReference>
<protein>
    <recommendedName>
        <fullName evidence="3">MOSC domain-containing protein</fullName>
    </recommendedName>
</protein>
<dbReference type="InterPro" id="IPR005302">
    <property type="entry name" value="MoCF_Sase_C"/>
</dbReference>
<dbReference type="SUPFAM" id="SSF141673">
    <property type="entry name" value="MOSC N-terminal domain-like"/>
    <property type="match status" value="1"/>
</dbReference>
<feature type="signal peptide" evidence="2">
    <location>
        <begin position="1"/>
        <end position="19"/>
    </location>
</feature>
<dbReference type="eggNOG" id="KOG2362">
    <property type="taxonomic scope" value="Eukaryota"/>
</dbReference>
<keyword evidence="1" id="KW-0472">Membrane</keyword>
<dbReference type="EnsemblProtists" id="PYU1_T007655">
    <property type="protein sequence ID" value="PYU1_T007655"/>
    <property type="gene ID" value="PYU1_G007639"/>
</dbReference>
<dbReference type="PANTHER" id="PTHR14237">
    <property type="entry name" value="MOLYBDOPTERIN COFACTOR SULFURASE MOSC"/>
    <property type="match status" value="1"/>
</dbReference>
<dbReference type="Pfam" id="PF03473">
    <property type="entry name" value="MOSC"/>
    <property type="match status" value="1"/>
</dbReference>
<keyword evidence="1" id="KW-1133">Transmembrane helix</keyword>
<evidence type="ECO:0000256" key="2">
    <source>
        <dbReference type="SAM" id="SignalP"/>
    </source>
</evidence>
<dbReference type="SUPFAM" id="SSF50800">
    <property type="entry name" value="PK beta-barrel domain-like"/>
    <property type="match status" value="1"/>
</dbReference>
<dbReference type="GO" id="GO:0030151">
    <property type="term" value="F:molybdenum ion binding"/>
    <property type="evidence" value="ECO:0007669"/>
    <property type="project" value="InterPro"/>
</dbReference>
<evidence type="ECO:0000256" key="1">
    <source>
        <dbReference type="SAM" id="Phobius"/>
    </source>
</evidence>
<dbReference type="VEuPathDB" id="FungiDB:PYU1_G007639"/>
<reference evidence="5" key="1">
    <citation type="journal article" date="2010" name="Genome Biol.">
        <title>Genome sequence of the necrotrophic plant pathogen Pythium ultimum reveals original pathogenicity mechanisms and effector repertoire.</title>
        <authorList>
            <person name="Levesque C.A."/>
            <person name="Brouwer H."/>
            <person name="Cano L."/>
            <person name="Hamilton J.P."/>
            <person name="Holt C."/>
            <person name="Huitema E."/>
            <person name="Raffaele S."/>
            <person name="Robideau G.P."/>
            <person name="Thines M."/>
            <person name="Win J."/>
            <person name="Zerillo M.M."/>
            <person name="Beakes G.W."/>
            <person name="Boore J.L."/>
            <person name="Busam D."/>
            <person name="Dumas B."/>
            <person name="Ferriera S."/>
            <person name="Fuerstenberg S.I."/>
            <person name="Gachon C.M."/>
            <person name="Gaulin E."/>
            <person name="Govers F."/>
            <person name="Grenville-Briggs L."/>
            <person name="Horner N."/>
            <person name="Hostetler J."/>
            <person name="Jiang R.H."/>
            <person name="Johnson J."/>
            <person name="Krajaejun T."/>
            <person name="Lin H."/>
            <person name="Meijer H.J."/>
            <person name="Moore B."/>
            <person name="Morris P."/>
            <person name="Phuntmart V."/>
            <person name="Puiu D."/>
            <person name="Shetty J."/>
            <person name="Stajich J.E."/>
            <person name="Tripathy S."/>
            <person name="Wawra S."/>
            <person name="van West P."/>
            <person name="Whitty B.R."/>
            <person name="Coutinho P.M."/>
            <person name="Henrissat B."/>
            <person name="Martin F."/>
            <person name="Thomas P.D."/>
            <person name="Tyler B.M."/>
            <person name="De Vries R.P."/>
            <person name="Kamoun S."/>
            <person name="Yandell M."/>
            <person name="Tisserat N."/>
            <person name="Buell C.R."/>
        </authorList>
    </citation>
    <scope>NUCLEOTIDE SEQUENCE</scope>
    <source>
        <strain evidence="5">DAOM:BR144</strain>
    </source>
</reference>
<dbReference type="InParanoid" id="K3WRR1"/>
<dbReference type="OMA" id="AHDRSFM"/>
<dbReference type="HOGENOM" id="CLU_028286_0_1_1"/>
<accession>K3WRR1</accession>